<reference evidence="1 2" key="1">
    <citation type="journal article" date="2018" name="Evol. Lett.">
        <title>Horizontal gene cluster transfer increased hallucinogenic mushroom diversity.</title>
        <authorList>
            <person name="Reynolds H.T."/>
            <person name="Vijayakumar V."/>
            <person name="Gluck-Thaler E."/>
            <person name="Korotkin H.B."/>
            <person name="Matheny P.B."/>
            <person name="Slot J.C."/>
        </authorList>
    </citation>
    <scope>NUCLEOTIDE SEQUENCE [LARGE SCALE GENOMIC DNA]</scope>
    <source>
        <strain evidence="1 2">2631</strain>
    </source>
</reference>
<keyword evidence="2" id="KW-1185">Reference proteome</keyword>
<name>A0A409WTY8_PSICY</name>
<gene>
    <name evidence="1" type="ORF">CVT25_014691</name>
</gene>
<evidence type="ECO:0000313" key="1">
    <source>
        <dbReference type="EMBL" id="PPQ81962.1"/>
    </source>
</evidence>
<proteinExistence type="predicted"/>
<dbReference type="EMBL" id="NHYD01003194">
    <property type="protein sequence ID" value="PPQ81962.1"/>
    <property type="molecule type" value="Genomic_DNA"/>
</dbReference>
<organism evidence="1 2">
    <name type="scientific">Psilocybe cyanescens</name>
    <dbReference type="NCBI Taxonomy" id="93625"/>
    <lineage>
        <taxon>Eukaryota</taxon>
        <taxon>Fungi</taxon>
        <taxon>Dikarya</taxon>
        <taxon>Basidiomycota</taxon>
        <taxon>Agaricomycotina</taxon>
        <taxon>Agaricomycetes</taxon>
        <taxon>Agaricomycetidae</taxon>
        <taxon>Agaricales</taxon>
        <taxon>Agaricineae</taxon>
        <taxon>Strophariaceae</taxon>
        <taxon>Psilocybe</taxon>
    </lineage>
</organism>
<comment type="caution">
    <text evidence="1">The sequence shown here is derived from an EMBL/GenBank/DDBJ whole genome shotgun (WGS) entry which is preliminary data.</text>
</comment>
<dbReference type="AlphaFoldDB" id="A0A409WTY8"/>
<sequence>MSAAILTLDLSAKPLTSIWKSRSSGMSTPEEGNNLIEKEILLRGIRCKFESISRIVADTTTTLTDLDICEYILYASLDFNTINKGVAIFVPDYHNFKLKDARRYRSQATQATKAQTSLTTTEQVTSVKKQDIRVGAEALELDYGTGNMLGTSLLLSHPLLSFHSSLVNI</sequence>
<protein>
    <submittedName>
        <fullName evidence="1">Uncharacterized protein</fullName>
    </submittedName>
</protein>
<dbReference type="InParanoid" id="A0A409WTY8"/>
<dbReference type="Proteomes" id="UP000283269">
    <property type="component" value="Unassembled WGS sequence"/>
</dbReference>
<accession>A0A409WTY8</accession>
<evidence type="ECO:0000313" key="2">
    <source>
        <dbReference type="Proteomes" id="UP000283269"/>
    </source>
</evidence>